<feature type="chain" id="PRO_5016902655" description="DUF3859 domain-containing protein" evidence="1">
    <location>
        <begin position="29"/>
        <end position="146"/>
    </location>
</feature>
<keyword evidence="3" id="KW-1185">Reference proteome</keyword>
<dbReference type="AlphaFoldDB" id="A0A371J383"/>
<sequence>MNKLKKRTLGVLLAIVTAVNIFTTPVMAAESINTAIEANTSVSSETNYTYAGTINGRGGTISLGLVTLLRNKLYIYLPRNNNLDLFQGSVLFISGNTTISKNISNMGAETWIFNASDIGAGIWQVRVTGYAVGTTQKCNILYKVVY</sequence>
<dbReference type="EMBL" id="NOKA02000119">
    <property type="protein sequence ID" value="RDY27137.1"/>
    <property type="molecule type" value="Genomic_DNA"/>
</dbReference>
<proteinExistence type="predicted"/>
<evidence type="ECO:0000313" key="2">
    <source>
        <dbReference type="EMBL" id="RDY27137.1"/>
    </source>
</evidence>
<organism evidence="2 3">
    <name type="scientific">Lachnotalea glycerini</name>
    <dbReference type="NCBI Taxonomy" id="1763509"/>
    <lineage>
        <taxon>Bacteria</taxon>
        <taxon>Bacillati</taxon>
        <taxon>Bacillota</taxon>
        <taxon>Clostridia</taxon>
        <taxon>Lachnospirales</taxon>
        <taxon>Lachnospiraceae</taxon>
        <taxon>Lachnotalea</taxon>
    </lineage>
</organism>
<evidence type="ECO:0000313" key="3">
    <source>
        <dbReference type="Proteomes" id="UP000216411"/>
    </source>
</evidence>
<reference evidence="2 3" key="1">
    <citation type="journal article" date="2017" name="Genome Announc.">
        <title>Draft Genome Sequence of a Sporulating and Motile Strain of Lachnotalea glycerini Isolated from Water in Quebec City, Canada.</title>
        <authorList>
            <person name="Maheux A.F."/>
            <person name="Boudreau D.K."/>
            <person name="Berube E."/>
            <person name="Boissinot M."/>
            <person name="Raymond F."/>
            <person name="Brodeur S."/>
            <person name="Corbeil J."/>
            <person name="Isabel S."/>
            <person name="Omar R.F."/>
            <person name="Bergeron M.G."/>
        </authorList>
    </citation>
    <scope>NUCLEOTIDE SEQUENCE [LARGE SCALE GENOMIC DNA]</scope>
    <source>
        <strain evidence="2 3">CCRI-19302</strain>
    </source>
</reference>
<evidence type="ECO:0008006" key="4">
    <source>
        <dbReference type="Google" id="ProtNLM"/>
    </source>
</evidence>
<dbReference type="Proteomes" id="UP000216411">
    <property type="component" value="Unassembled WGS sequence"/>
</dbReference>
<protein>
    <recommendedName>
        <fullName evidence="4">DUF3859 domain-containing protein</fullName>
    </recommendedName>
</protein>
<feature type="signal peptide" evidence="1">
    <location>
        <begin position="1"/>
        <end position="28"/>
    </location>
</feature>
<gene>
    <name evidence="2" type="ORF">CG710_021100</name>
</gene>
<evidence type="ECO:0000256" key="1">
    <source>
        <dbReference type="SAM" id="SignalP"/>
    </source>
</evidence>
<dbReference type="OrthoDB" id="2076791at2"/>
<keyword evidence="1" id="KW-0732">Signal</keyword>
<comment type="caution">
    <text evidence="2">The sequence shown here is derived from an EMBL/GenBank/DDBJ whole genome shotgun (WGS) entry which is preliminary data.</text>
</comment>
<accession>A0A371J383</accession>
<name>A0A371J383_9FIRM</name>
<dbReference type="RefSeq" id="WP_094375920.1">
    <property type="nucleotide sequence ID" value="NZ_NOKA02000119.1"/>
</dbReference>